<dbReference type="GO" id="GO:0002161">
    <property type="term" value="F:aminoacyl-tRNA deacylase activity"/>
    <property type="evidence" value="ECO:0007669"/>
    <property type="project" value="InterPro"/>
</dbReference>
<dbReference type="Pfam" id="PF04073">
    <property type="entry name" value="tRNA_edit"/>
    <property type="match status" value="1"/>
</dbReference>
<accession>A0A916V1F4</accession>
<dbReference type="PANTHER" id="PTHR30411:SF1">
    <property type="entry name" value="CYTOPLASMIC PROTEIN"/>
    <property type="match status" value="1"/>
</dbReference>
<evidence type="ECO:0000259" key="1">
    <source>
        <dbReference type="Pfam" id="PF04073"/>
    </source>
</evidence>
<sequence length="157" mass="16239">MTDLPDAVRRVIDDALAKGLALAVVETAGARSAAEAATAVGTSPARIVKSLLFRGARTGSPFLLLVSGVHQVDEAGMEAVLGEPLERPDADFVRAVTGFAIGGVAPFGASTAIPVLMDESLFEHPTIWAAAGTPRHVFECVPLQLRSATGARPVRIA</sequence>
<feature type="domain" description="YbaK/aminoacyl-tRNA synthetase-associated" evidence="1">
    <location>
        <begin position="28"/>
        <end position="146"/>
    </location>
</feature>
<evidence type="ECO:0000313" key="3">
    <source>
        <dbReference type="Proteomes" id="UP000613160"/>
    </source>
</evidence>
<keyword evidence="3" id="KW-1185">Reference proteome</keyword>
<dbReference type="CDD" id="cd04333">
    <property type="entry name" value="ProX_deacylase"/>
    <property type="match status" value="1"/>
</dbReference>
<reference evidence="2" key="1">
    <citation type="journal article" date="2014" name="Int. J. Syst. Evol. Microbiol.">
        <title>Complete genome sequence of Corynebacterium casei LMG S-19264T (=DSM 44701T), isolated from a smear-ripened cheese.</title>
        <authorList>
            <consortium name="US DOE Joint Genome Institute (JGI-PGF)"/>
            <person name="Walter F."/>
            <person name="Albersmeier A."/>
            <person name="Kalinowski J."/>
            <person name="Ruckert C."/>
        </authorList>
    </citation>
    <scope>NUCLEOTIDE SEQUENCE</scope>
    <source>
        <strain evidence="2">CGMCC 1.15493</strain>
    </source>
</reference>
<dbReference type="AlphaFoldDB" id="A0A916V1F4"/>
<gene>
    <name evidence="2" type="ORF">GCM10011335_00630</name>
</gene>
<dbReference type="Proteomes" id="UP000613160">
    <property type="component" value="Unassembled WGS sequence"/>
</dbReference>
<proteinExistence type="predicted"/>
<dbReference type="SUPFAM" id="SSF55826">
    <property type="entry name" value="YbaK/ProRS associated domain"/>
    <property type="match status" value="1"/>
</dbReference>
<dbReference type="Gene3D" id="3.90.960.10">
    <property type="entry name" value="YbaK/aminoacyl-tRNA synthetase-associated domain"/>
    <property type="match status" value="1"/>
</dbReference>
<dbReference type="InterPro" id="IPR007214">
    <property type="entry name" value="YbaK/aa-tRNA-synth-assoc-dom"/>
</dbReference>
<name>A0A916V1F4_9HYPH</name>
<reference evidence="2" key="2">
    <citation type="submission" date="2020-09" db="EMBL/GenBank/DDBJ databases">
        <authorList>
            <person name="Sun Q."/>
            <person name="Zhou Y."/>
        </authorList>
    </citation>
    <scope>NUCLEOTIDE SEQUENCE</scope>
    <source>
        <strain evidence="2">CGMCC 1.15493</strain>
    </source>
</reference>
<dbReference type="RefSeq" id="WP_188848429.1">
    <property type="nucleotide sequence ID" value="NZ_BMJJ01000001.1"/>
</dbReference>
<dbReference type="PANTHER" id="PTHR30411">
    <property type="entry name" value="CYTOPLASMIC PROTEIN"/>
    <property type="match status" value="1"/>
</dbReference>
<comment type="caution">
    <text evidence="2">The sequence shown here is derived from an EMBL/GenBank/DDBJ whole genome shotgun (WGS) entry which is preliminary data.</text>
</comment>
<dbReference type="InterPro" id="IPR036754">
    <property type="entry name" value="YbaK/aa-tRNA-synt-asso_dom_sf"/>
</dbReference>
<organism evidence="2 3">
    <name type="scientific">Aureimonas glaciei</name>
    <dbReference type="NCBI Taxonomy" id="1776957"/>
    <lineage>
        <taxon>Bacteria</taxon>
        <taxon>Pseudomonadati</taxon>
        <taxon>Pseudomonadota</taxon>
        <taxon>Alphaproteobacteria</taxon>
        <taxon>Hyphomicrobiales</taxon>
        <taxon>Aurantimonadaceae</taxon>
        <taxon>Aureimonas</taxon>
    </lineage>
</organism>
<protein>
    <recommendedName>
        <fullName evidence="1">YbaK/aminoacyl-tRNA synthetase-associated domain-containing protein</fullName>
    </recommendedName>
</protein>
<dbReference type="EMBL" id="BMJJ01000001">
    <property type="protein sequence ID" value="GGD01951.1"/>
    <property type="molecule type" value="Genomic_DNA"/>
</dbReference>
<evidence type="ECO:0000313" key="2">
    <source>
        <dbReference type="EMBL" id="GGD01951.1"/>
    </source>
</evidence>